<dbReference type="AlphaFoldDB" id="A0A1L3ZZB7"/>
<proteinExistence type="predicted"/>
<dbReference type="GO" id="GO:0004519">
    <property type="term" value="F:endonuclease activity"/>
    <property type="evidence" value="ECO:0007669"/>
    <property type="project" value="InterPro"/>
</dbReference>
<protein>
    <recommendedName>
        <fullName evidence="1">HNH domain-containing protein</fullName>
    </recommendedName>
</protein>
<dbReference type="KEGG" id="sphj:BSL82_05750"/>
<evidence type="ECO:0000313" key="2">
    <source>
        <dbReference type="EMBL" id="API60967.1"/>
    </source>
</evidence>
<evidence type="ECO:0000259" key="1">
    <source>
        <dbReference type="Pfam" id="PF01844"/>
    </source>
</evidence>
<organism evidence="2 3">
    <name type="scientific">Tardibacter chloracetimidivorans</name>
    <dbReference type="NCBI Taxonomy" id="1921510"/>
    <lineage>
        <taxon>Bacteria</taxon>
        <taxon>Pseudomonadati</taxon>
        <taxon>Pseudomonadota</taxon>
        <taxon>Alphaproteobacteria</taxon>
        <taxon>Sphingomonadales</taxon>
        <taxon>Sphingomonadaceae</taxon>
        <taxon>Tardibacter</taxon>
    </lineage>
</organism>
<accession>A0A1L3ZZB7</accession>
<gene>
    <name evidence="2" type="ORF">BSL82_05750</name>
</gene>
<sequence length="80" mass="9148">MAVRDQVIEERGYRCEDCGCLGVKRKADAGSILPLLEADHLLSIEERPDLRLDKGNLRVRCKPCHSRRTAREQGFARGRR</sequence>
<dbReference type="InterPro" id="IPR003615">
    <property type="entry name" value="HNH_nuc"/>
</dbReference>
<name>A0A1L3ZZB7_9SPHN</name>
<reference evidence="3" key="1">
    <citation type="submission" date="2016-11" db="EMBL/GenBank/DDBJ databases">
        <title>Complete Genome Sequence of alachlor-degrading Sphingomonas sp. strain JJ-A5.</title>
        <authorList>
            <person name="Lee H."/>
            <person name="Ka J.-O."/>
        </authorList>
    </citation>
    <scope>NUCLEOTIDE SEQUENCE [LARGE SCALE GENOMIC DNA]</scope>
    <source>
        <strain evidence="3">JJ-A5</strain>
    </source>
</reference>
<evidence type="ECO:0000313" key="3">
    <source>
        <dbReference type="Proteomes" id="UP000182063"/>
    </source>
</evidence>
<keyword evidence="3" id="KW-1185">Reference proteome</keyword>
<feature type="domain" description="HNH" evidence="1">
    <location>
        <begin position="15"/>
        <end position="71"/>
    </location>
</feature>
<dbReference type="Pfam" id="PF01844">
    <property type="entry name" value="HNH"/>
    <property type="match status" value="1"/>
</dbReference>
<dbReference type="CDD" id="cd00085">
    <property type="entry name" value="HNHc"/>
    <property type="match status" value="1"/>
</dbReference>
<dbReference type="Proteomes" id="UP000182063">
    <property type="component" value="Chromosome"/>
</dbReference>
<dbReference type="EMBL" id="CP018221">
    <property type="protein sequence ID" value="API60967.1"/>
    <property type="molecule type" value="Genomic_DNA"/>
</dbReference>
<dbReference type="Gene3D" id="1.10.30.50">
    <property type="match status" value="1"/>
</dbReference>
<dbReference type="GO" id="GO:0008270">
    <property type="term" value="F:zinc ion binding"/>
    <property type="evidence" value="ECO:0007669"/>
    <property type="project" value="InterPro"/>
</dbReference>
<dbReference type="STRING" id="1921510.BSL82_05750"/>
<dbReference type="InterPro" id="IPR002711">
    <property type="entry name" value="HNH"/>
</dbReference>
<dbReference type="GO" id="GO:0003676">
    <property type="term" value="F:nucleic acid binding"/>
    <property type="evidence" value="ECO:0007669"/>
    <property type="project" value="InterPro"/>
</dbReference>